<dbReference type="RefSeq" id="WP_142582900.1">
    <property type="nucleotide sequence ID" value="NZ_CABFPH010000023.1"/>
</dbReference>
<dbReference type="EMBL" id="CABFPH010000023">
    <property type="protein sequence ID" value="VUD71469.1"/>
    <property type="molecule type" value="Genomic_DNA"/>
</dbReference>
<protein>
    <submittedName>
        <fullName evidence="1">Uncharacterized protein</fullName>
    </submittedName>
</protein>
<name>A0A509EDC0_9HYPH</name>
<gene>
    <name evidence="1" type="ORF">MET9862_02051</name>
</gene>
<organism evidence="1 2">
    <name type="scientific">Methylobacterium symbioticum</name>
    <dbReference type="NCBI Taxonomy" id="2584084"/>
    <lineage>
        <taxon>Bacteria</taxon>
        <taxon>Pseudomonadati</taxon>
        <taxon>Pseudomonadota</taxon>
        <taxon>Alphaproteobacteria</taxon>
        <taxon>Hyphomicrobiales</taxon>
        <taxon>Methylobacteriaceae</taxon>
        <taxon>Methylobacterium</taxon>
    </lineage>
</organism>
<evidence type="ECO:0000313" key="1">
    <source>
        <dbReference type="EMBL" id="VUD71469.1"/>
    </source>
</evidence>
<dbReference type="OrthoDB" id="9816424at2"/>
<evidence type="ECO:0000313" key="2">
    <source>
        <dbReference type="Proteomes" id="UP000410984"/>
    </source>
</evidence>
<reference evidence="1 2" key="1">
    <citation type="submission" date="2019-06" db="EMBL/GenBank/DDBJ databases">
        <authorList>
            <person name="Rodrigo-Torres L."/>
            <person name="Arahal R. D."/>
            <person name="Lucena T."/>
        </authorList>
    </citation>
    <scope>NUCLEOTIDE SEQUENCE [LARGE SCALE GENOMIC DNA]</scope>
    <source>
        <strain evidence="1 2">SB0023/3</strain>
    </source>
</reference>
<dbReference type="Proteomes" id="UP000410984">
    <property type="component" value="Unassembled WGS sequence"/>
</dbReference>
<dbReference type="AlphaFoldDB" id="A0A509EDC0"/>
<proteinExistence type="predicted"/>
<keyword evidence="2" id="KW-1185">Reference proteome</keyword>
<accession>A0A509EDC0</accession>
<sequence>MRVQISSGAVRLLSRAVRRVLFGRVPKLFDADYYLHANRDVARSGVDPFLHYLLRGAEQGRNPATDFDTRFYRAQSGKTRLDPVRHYLRVGARKGFDPNPAFNTLWYTSQYADVAGAGANPLLHYRTHGRREGRPASRSTFGSPQPHMLEGVPSHHILNLPEDERTRFELVLRRDAAACPDPARRLCLFLRLTDPEIGGLLDGFEAFEFGRLRRLSVAIDPSTAAHPQRATLLAAFEHCYYGEERATGTLTLRCAEVRLWDLRPHEPRIVAALSGGTFTVRRRG</sequence>